<dbReference type="EMBL" id="LT629753">
    <property type="protein sequence ID" value="SDS81513.1"/>
    <property type="molecule type" value="Genomic_DNA"/>
</dbReference>
<evidence type="ECO:0000313" key="2">
    <source>
        <dbReference type="Proteomes" id="UP000199576"/>
    </source>
</evidence>
<reference evidence="1 2" key="1">
    <citation type="submission" date="2016-10" db="EMBL/GenBank/DDBJ databases">
        <authorList>
            <person name="Varghese N."/>
            <person name="Submissions S."/>
        </authorList>
    </citation>
    <scope>NUCLEOTIDE SEQUENCE [LARGE SCALE GENOMIC DNA]</scope>
    <source>
        <strain evidence="1 2">BS2981</strain>
    </source>
</reference>
<gene>
    <name evidence="1" type="ORF">SAMN04490182_2470</name>
</gene>
<dbReference type="RefSeq" id="WP_130925966.1">
    <property type="nucleotide sequence ID" value="NZ_LT629753.1"/>
</dbReference>
<sequence>MTSFYHIYLRAKKGVTAAQIEEKINLSLDWYKYAPCCWVVKSTSEVEKWQTRLRPLVDPDGVLLILKIDTSERQGWIAKGFWDWYKKSQNGES</sequence>
<evidence type="ECO:0000313" key="1">
    <source>
        <dbReference type="EMBL" id="SDS81513.1"/>
    </source>
</evidence>
<proteinExistence type="predicted"/>
<accession>A0ABY0UKA7</accession>
<keyword evidence="2" id="KW-1185">Reference proteome</keyword>
<name>A0ABY0UKA7_PSECE</name>
<organism evidence="1 2">
    <name type="scientific">Pseudomonas cedrina</name>
    <dbReference type="NCBI Taxonomy" id="651740"/>
    <lineage>
        <taxon>Bacteria</taxon>
        <taxon>Pseudomonadati</taxon>
        <taxon>Pseudomonadota</taxon>
        <taxon>Gammaproteobacteria</taxon>
        <taxon>Pseudomonadales</taxon>
        <taxon>Pseudomonadaceae</taxon>
        <taxon>Pseudomonas</taxon>
    </lineage>
</organism>
<dbReference type="Proteomes" id="UP000199576">
    <property type="component" value="Chromosome I"/>
</dbReference>
<protein>
    <submittedName>
        <fullName evidence="1">Uncharacterized protein</fullName>
    </submittedName>
</protein>